<sequence length="127" mass="14462">MKHSRGCQNGVRRWGGIHNLPPQEFFSNMLTEVEEAKNTHKKYKEELMHPEIHLWLSRVLKGSYAGQSWSFLMSNVDGFDVIRPEDCGTNRTPALAVNKGFLYACVAEKMVTFGNDNLESTRTGDEQ</sequence>
<evidence type="ECO:0000313" key="2">
    <source>
        <dbReference type="Proteomes" id="UP001179952"/>
    </source>
</evidence>
<organism evidence="1 2">
    <name type="scientific">Acorus gramineus</name>
    <name type="common">Dwarf sweet flag</name>
    <dbReference type="NCBI Taxonomy" id="55184"/>
    <lineage>
        <taxon>Eukaryota</taxon>
        <taxon>Viridiplantae</taxon>
        <taxon>Streptophyta</taxon>
        <taxon>Embryophyta</taxon>
        <taxon>Tracheophyta</taxon>
        <taxon>Spermatophyta</taxon>
        <taxon>Magnoliopsida</taxon>
        <taxon>Liliopsida</taxon>
        <taxon>Acoraceae</taxon>
        <taxon>Acorus</taxon>
    </lineage>
</organism>
<accession>A0AAV9AB53</accession>
<reference evidence="1" key="1">
    <citation type="journal article" date="2023" name="Nat. Commun.">
        <title>Diploid and tetraploid genomes of Acorus and the evolution of monocots.</title>
        <authorList>
            <person name="Ma L."/>
            <person name="Liu K.W."/>
            <person name="Li Z."/>
            <person name="Hsiao Y.Y."/>
            <person name="Qi Y."/>
            <person name="Fu T."/>
            <person name="Tang G.D."/>
            <person name="Zhang D."/>
            <person name="Sun W.H."/>
            <person name="Liu D.K."/>
            <person name="Li Y."/>
            <person name="Chen G.Z."/>
            <person name="Liu X.D."/>
            <person name="Liao X.Y."/>
            <person name="Jiang Y.T."/>
            <person name="Yu X."/>
            <person name="Hao Y."/>
            <person name="Huang J."/>
            <person name="Zhao X.W."/>
            <person name="Ke S."/>
            <person name="Chen Y.Y."/>
            <person name="Wu W.L."/>
            <person name="Hsu J.L."/>
            <person name="Lin Y.F."/>
            <person name="Huang M.D."/>
            <person name="Li C.Y."/>
            <person name="Huang L."/>
            <person name="Wang Z.W."/>
            <person name="Zhao X."/>
            <person name="Zhong W.Y."/>
            <person name="Peng D.H."/>
            <person name="Ahmad S."/>
            <person name="Lan S."/>
            <person name="Zhang J.S."/>
            <person name="Tsai W.C."/>
            <person name="Van de Peer Y."/>
            <person name="Liu Z.J."/>
        </authorList>
    </citation>
    <scope>NUCLEOTIDE SEQUENCE</scope>
    <source>
        <strain evidence="1">SCP</strain>
    </source>
</reference>
<gene>
    <name evidence="1" type="ORF">QJS04_geneDACA018436</name>
</gene>
<name>A0AAV9AB53_ACOGR</name>
<comment type="caution">
    <text evidence="1">The sequence shown here is derived from an EMBL/GenBank/DDBJ whole genome shotgun (WGS) entry which is preliminary data.</text>
</comment>
<dbReference type="EMBL" id="JAUJYN010000010">
    <property type="protein sequence ID" value="KAK1261538.1"/>
    <property type="molecule type" value="Genomic_DNA"/>
</dbReference>
<dbReference type="Proteomes" id="UP001179952">
    <property type="component" value="Unassembled WGS sequence"/>
</dbReference>
<protein>
    <submittedName>
        <fullName evidence="1">Uncharacterized protein</fullName>
    </submittedName>
</protein>
<proteinExistence type="predicted"/>
<reference evidence="1" key="2">
    <citation type="submission" date="2023-06" db="EMBL/GenBank/DDBJ databases">
        <authorList>
            <person name="Ma L."/>
            <person name="Liu K.-W."/>
            <person name="Li Z."/>
            <person name="Hsiao Y.-Y."/>
            <person name="Qi Y."/>
            <person name="Fu T."/>
            <person name="Tang G."/>
            <person name="Zhang D."/>
            <person name="Sun W.-H."/>
            <person name="Liu D.-K."/>
            <person name="Li Y."/>
            <person name="Chen G.-Z."/>
            <person name="Liu X.-D."/>
            <person name="Liao X.-Y."/>
            <person name="Jiang Y.-T."/>
            <person name="Yu X."/>
            <person name="Hao Y."/>
            <person name="Huang J."/>
            <person name="Zhao X.-W."/>
            <person name="Ke S."/>
            <person name="Chen Y.-Y."/>
            <person name="Wu W.-L."/>
            <person name="Hsu J.-L."/>
            <person name="Lin Y.-F."/>
            <person name="Huang M.-D."/>
            <person name="Li C.-Y."/>
            <person name="Huang L."/>
            <person name="Wang Z.-W."/>
            <person name="Zhao X."/>
            <person name="Zhong W.-Y."/>
            <person name="Peng D.-H."/>
            <person name="Ahmad S."/>
            <person name="Lan S."/>
            <person name="Zhang J.-S."/>
            <person name="Tsai W.-C."/>
            <person name="Van De Peer Y."/>
            <person name="Liu Z.-J."/>
        </authorList>
    </citation>
    <scope>NUCLEOTIDE SEQUENCE</scope>
    <source>
        <strain evidence="1">SCP</strain>
        <tissue evidence="1">Leaves</tissue>
    </source>
</reference>
<dbReference type="AlphaFoldDB" id="A0AAV9AB53"/>
<keyword evidence="2" id="KW-1185">Reference proteome</keyword>
<evidence type="ECO:0000313" key="1">
    <source>
        <dbReference type="EMBL" id="KAK1261538.1"/>
    </source>
</evidence>